<dbReference type="PRINTS" id="PR00339">
    <property type="entry name" value="PCNACYCLIN"/>
</dbReference>
<keyword evidence="3 7" id="KW-0235">DNA replication</keyword>
<dbReference type="HAMAP" id="MF_00317">
    <property type="entry name" value="DNApol_clamp_arch"/>
    <property type="match status" value="1"/>
</dbReference>
<evidence type="ECO:0000256" key="3">
    <source>
        <dbReference type="ARBA" id="ARBA00022705"/>
    </source>
</evidence>
<dbReference type="NCBIfam" id="TIGR00590">
    <property type="entry name" value="pcna"/>
    <property type="match status" value="1"/>
</dbReference>
<dbReference type="CDD" id="cd00577">
    <property type="entry name" value="PCNA"/>
    <property type="match status" value="1"/>
</dbReference>
<dbReference type="Proteomes" id="UP000007879">
    <property type="component" value="Unassembled WGS sequence"/>
</dbReference>
<dbReference type="Pfam" id="PF02747">
    <property type="entry name" value="PCNA_C"/>
    <property type="match status" value="1"/>
</dbReference>
<dbReference type="FunFam" id="3.70.10.10:FF:000001">
    <property type="entry name" value="Proliferating cell nuclear antigen"/>
    <property type="match status" value="1"/>
</dbReference>
<keyword evidence="11" id="KW-1185">Reference proteome</keyword>
<evidence type="ECO:0000256" key="1">
    <source>
        <dbReference type="ARBA" id="ARBA00004123"/>
    </source>
</evidence>
<dbReference type="Gene3D" id="3.70.10.10">
    <property type="match status" value="1"/>
</dbReference>
<evidence type="ECO:0000256" key="4">
    <source>
        <dbReference type="ARBA" id="ARBA00023125"/>
    </source>
</evidence>
<dbReference type="GO" id="GO:0006272">
    <property type="term" value="P:leading strand elongation"/>
    <property type="evidence" value="ECO:0007669"/>
    <property type="project" value="TreeGrafter"/>
</dbReference>
<dbReference type="GO" id="GO:0043626">
    <property type="term" value="C:PCNA complex"/>
    <property type="evidence" value="ECO:0007669"/>
    <property type="project" value="TreeGrafter"/>
</dbReference>
<evidence type="ECO:0000259" key="8">
    <source>
        <dbReference type="Pfam" id="PF00705"/>
    </source>
</evidence>
<keyword evidence="4 7" id="KW-0238">DNA-binding</keyword>
<dbReference type="InParanoid" id="A0A1X7VKX8"/>
<name>A0A1X7VKX8_AMPQE</name>
<reference evidence="11" key="1">
    <citation type="journal article" date="2010" name="Nature">
        <title>The Amphimedon queenslandica genome and the evolution of animal complexity.</title>
        <authorList>
            <person name="Srivastava M."/>
            <person name="Simakov O."/>
            <person name="Chapman J."/>
            <person name="Fahey B."/>
            <person name="Gauthier M.E."/>
            <person name="Mitros T."/>
            <person name="Richards G.S."/>
            <person name="Conaco C."/>
            <person name="Dacre M."/>
            <person name="Hellsten U."/>
            <person name="Larroux C."/>
            <person name="Putnam N.H."/>
            <person name="Stanke M."/>
            <person name="Adamska M."/>
            <person name="Darling A."/>
            <person name="Degnan S.M."/>
            <person name="Oakley T.H."/>
            <person name="Plachetzki D.C."/>
            <person name="Zhai Y."/>
            <person name="Adamski M."/>
            <person name="Calcino A."/>
            <person name="Cummins S.F."/>
            <person name="Goodstein D.M."/>
            <person name="Harris C."/>
            <person name="Jackson D.J."/>
            <person name="Leys S.P."/>
            <person name="Shu S."/>
            <person name="Woodcroft B.J."/>
            <person name="Vervoort M."/>
            <person name="Kosik K.S."/>
            <person name="Manning G."/>
            <person name="Degnan B.M."/>
            <person name="Rokhsar D.S."/>
        </authorList>
    </citation>
    <scope>NUCLEOTIDE SEQUENCE [LARGE SCALE GENOMIC DNA]</scope>
</reference>
<gene>
    <name evidence="10" type="primary">100635638</name>
</gene>
<dbReference type="PANTHER" id="PTHR11352:SF0">
    <property type="entry name" value="PROLIFERATING CELL NUCLEAR ANTIGEN"/>
    <property type="match status" value="1"/>
</dbReference>
<evidence type="ECO:0000256" key="7">
    <source>
        <dbReference type="RuleBase" id="RU003671"/>
    </source>
</evidence>
<dbReference type="InterPro" id="IPR000730">
    <property type="entry name" value="Pr_cel_nuc_antig"/>
</dbReference>
<dbReference type="InterPro" id="IPR022649">
    <property type="entry name" value="Pr_cel_nuc_antig_C"/>
</dbReference>
<evidence type="ECO:0000259" key="9">
    <source>
        <dbReference type="Pfam" id="PF02747"/>
    </source>
</evidence>
<protein>
    <recommendedName>
        <fullName evidence="6">DNA sliding clamp PCNA</fullName>
    </recommendedName>
</protein>
<comment type="similarity">
    <text evidence="2 7">Belongs to the PCNA family.</text>
</comment>
<evidence type="ECO:0000313" key="10">
    <source>
        <dbReference type="EnsemblMetazoa" id="Aqu2.1.41036_001"/>
    </source>
</evidence>
<accession>A0A1X7VKX8</accession>
<feature type="domain" description="Proliferating cell nuclear antigen PCNA N-terminal" evidence="8">
    <location>
        <begin position="1"/>
        <end position="124"/>
    </location>
</feature>
<sequence length="266" mass="29177">MFEARLIQGSVLKKMIDAIKDIVTDINLDCSSTGISVQAMDSGHVCLVLIELGSDGFEPYRCDRNITLGLGLKALSVVVRCANNDDSITIKAQEGTDNINFVFESPNGEKTSQFEIKLMDIDSEHLGIPDTEYDSVVKMPSHEFQRICRDMSQLGDSIVVACTKDGIQFSASGDMGSGKINLRQSSLVDKEEDQINIELNDPVHLTFALRYLNYFTKATPLSPTVTLSLKAESPLCVTYPIGDFGSMKFFLAPKIDDEDTAAATQE</sequence>
<dbReference type="GO" id="GO:0030337">
    <property type="term" value="F:DNA polymerase processivity factor activity"/>
    <property type="evidence" value="ECO:0007669"/>
    <property type="project" value="InterPro"/>
</dbReference>
<evidence type="ECO:0000313" key="11">
    <source>
        <dbReference type="Proteomes" id="UP000007879"/>
    </source>
</evidence>
<dbReference type="InterPro" id="IPR022648">
    <property type="entry name" value="Pr_cel_nuc_antig_N"/>
</dbReference>
<evidence type="ECO:0000256" key="2">
    <source>
        <dbReference type="ARBA" id="ARBA00010462"/>
    </source>
</evidence>
<dbReference type="GO" id="GO:0006298">
    <property type="term" value="P:mismatch repair"/>
    <property type="evidence" value="ECO:0007669"/>
    <property type="project" value="TreeGrafter"/>
</dbReference>
<dbReference type="GO" id="GO:0003677">
    <property type="term" value="F:DNA binding"/>
    <property type="evidence" value="ECO:0007669"/>
    <property type="project" value="UniProtKB-KW"/>
</dbReference>
<dbReference type="PANTHER" id="PTHR11352">
    <property type="entry name" value="PROLIFERATING CELL NUCLEAR ANTIGEN"/>
    <property type="match status" value="1"/>
</dbReference>
<dbReference type="KEGG" id="aqu:100635638"/>
<organism evidence="10">
    <name type="scientific">Amphimedon queenslandica</name>
    <name type="common">Sponge</name>
    <dbReference type="NCBI Taxonomy" id="400682"/>
    <lineage>
        <taxon>Eukaryota</taxon>
        <taxon>Metazoa</taxon>
        <taxon>Porifera</taxon>
        <taxon>Demospongiae</taxon>
        <taxon>Heteroscleromorpha</taxon>
        <taxon>Haplosclerida</taxon>
        <taxon>Niphatidae</taxon>
        <taxon>Amphimedon</taxon>
    </lineage>
</organism>
<dbReference type="GO" id="GO:0019985">
    <property type="term" value="P:translesion synthesis"/>
    <property type="evidence" value="ECO:0007669"/>
    <property type="project" value="TreeGrafter"/>
</dbReference>
<keyword evidence="5 6" id="KW-0539">Nucleus</keyword>
<dbReference type="GO" id="GO:0006275">
    <property type="term" value="P:regulation of DNA replication"/>
    <property type="evidence" value="ECO:0007669"/>
    <property type="project" value="InterPro"/>
</dbReference>
<evidence type="ECO:0000256" key="6">
    <source>
        <dbReference type="RuleBase" id="RU000641"/>
    </source>
</evidence>
<evidence type="ECO:0000256" key="5">
    <source>
        <dbReference type="ARBA" id="ARBA00023242"/>
    </source>
</evidence>
<reference evidence="10" key="2">
    <citation type="submission" date="2017-05" db="UniProtKB">
        <authorList>
            <consortium name="EnsemblMetazoa"/>
        </authorList>
    </citation>
    <scope>IDENTIFICATION</scope>
</reference>
<feature type="domain" description="Proliferating cell nuclear antigen PCNA C-terminal" evidence="9">
    <location>
        <begin position="127"/>
        <end position="254"/>
    </location>
</feature>
<dbReference type="EnsemblMetazoa" id="Aqu2.1.41036_001">
    <property type="protein sequence ID" value="Aqu2.1.41036_001"/>
    <property type="gene ID" value="Aqu2.1.41036"/>
</dbReference>
<dbReference type="EnsemblMetazoa" id="XM_020008373.1">
    <property type="protein sequence ID" value="XP_019863932.1"/>
    <property type="gene ID" value="LOC100635638"/>
</dbReference>
<dbReference type="SUPFAM" id="SSF55979">
    <property type="entry name" value="DNA clamp"/>
    <property type="match status" value="2"/>
</dbReference>
<dbReference type="Pfam" id="PF00705">
    <property type="entry name" value="PCNA_N"/>
    <property type="match status" value="1"/>
</dbReference>
<proteinExistence type="inferred from homology"/>
<dbReference type="STRING" id="400682.A0A1X7VKX8"/>
<comment type="function">
    <text evidence="6">This protein is an auxiliary protein of DNA polymerase delta and is involved in the control of eukaryotic DNA replication by increasing the polymerase's processivity during elongation of the leading strand.</text>
</comment>
<dbReference type="OrthoDB" id="534348at2759"/>
<dbReference type="InterPro" id="IPR046938">
    <property type="entry name" value="DNA_clamp_sf"/>
</dbReference>
<dbReference type="AlphaFoldDB" id="A0A1X7VKX8"/>
<dbReference type="eggNOG" id="KOG1636">
    <property type="taxonomic scope" value="Eukaryota"/>
</dbReference>
<dbReference type="OMA" id="EMKLINM"/>
<dbReference type="FunCoup" id="A0A1X7VKX8">
    <property type="interactions" value="991"/>
</dbReference>
<comment type="subcellular location">
    <subcellularLocation>
        <location evidence="1 6">Nucleus</location>
    </subcellularLocation>
</comment>